<organism evidence="19 20">
    <name type="scientific">Scleropages formosus</name>
    <name type="common">Asian bonytongue</name>
    <name type="synonym">Osteoglossum formosum</name>
    <dbReference type="NCBI Taxonomy" id="113540"/>
    <lineage>
        <taxon>Eukaryota</taxon>
        <taxon>Metazoa</taxon>
        <taxon>Chordata</taxon>
        <taxon>Craniata</taxon>
        <taxon>Vertebrata</taxon>
        <taxon>Euteleostomi</taxon>
        <taxon>Actinopterygii</taxon>
        <taxon>Neopterygii</taxon>
        <taxon>Teleostei</taxon>
        <taxon>Osteoglossocephala</taxon>
        <taxon>Osteoglossomorpha</taxon>
        <taxon>Osteoglossiformes</taxon>
        <taxon>Osteoglossidae</taxon>
        <taxon>Scleropages</taxon>
    </lineage>
</organism>
<evidence type="ECO:0000256" key="14">
    <source>
        <dbReference type="PIRSR" id="PIRSR605027-3"/>
    </source>
</evidence>
<proteinExistence type="inferred from homology"/>
<dbReference type="GO" id="GO:0006024">
    <property type="term" value="P:glycosaminoglycan biosynthetic process"/>
    <property type="evidence" value="ECO:0007669"/>
    <property type="project" value="UniProtKB-ARBA"/>
</dbReference>
<evidence type="ECO:0000256" key="15">
    <source>
        <dbReference type="PIRSR" id="PIRSR605027-4"/>
    </source>
</evidence>
<keyword evidence="5 14" id="KW-0479">Metal-binding</keyword>
<gene>
    <name evidence="19" type="primary">B3GAT2</name>
</gene>
<feature type="region of interest" description="Disordered" evidence="18">
    <location>
        <begin position="300"/>
        <end position="324"/>
    </location>
</feature>
<comment type="catalytic activity">
    <reaction evidence="11 17">
        <text>3-O-(beta-D-galactosyl-(1-&gt;3)-beta-D-galactosyl-(1-&gt;4)-beta-D-xylosyl)-L-seryl-[protein] + UDP-alpha-D-glucuronate = 3-O-(beta-D-GlcA-(1-&gt;3)-beta-D-Gal-(1-&gt;3)-beta-D-Gal-(1-&gt;4)-beta-D-Xyl)-L-seryl-[protein] + UDP + H(+)</text>
        <dbReference type="Rhea" id="RHEA:24168"/>
        <dbReference type="Rhea" id="RHEA-COMP:12571"/>
        <dbReference type="Rhea" id="RHEA-COMP:12573"/>
        <dbReference type="ChEBI" id="CHEBI:15378"/>
        <dbReference type="ChEBI" id="CHEBI:58052"/>
        <dbReference type="ChEBI" id="CHEBI:58223"/>
        <dbReference type="ChEBI" id="CHEBI:132090"/>
        <dbReference type="ChEBI" id="CHEBI:132093"/>
        <dbReference type="EC" id="2.4.1.135"/>
    </reaction>
</comment>
<dbReference type="Proteomes" id="UP000694397">
    <property type="component" value="Chromosome 16"/>
</dbReference>
<dbReference type="CDD" id="cd00218">
    <property type="entry name" value="GlcAT-I"/>
    <property type="match status" value="1"/>
</dbReference>
<evidence type="ECO:0000256" key="8">
    <source>
        <dbReference type="ARBA" id="ARBA00023136"/>
    </source>
</evidence>
<dbReference type="InterPro" id="IPR029044">
    <property type="entry name" value="Nucleotide-diphossugar_trans"/>
</dbReference>
<dbReference type="GO" id="GO:0050650">
    <property type="term" value="P:chondroitin sulfate proteoglycan biosynthetic process"/>
    <property type="evidence" value="ECO:0007669"/>
    <property type="project" value="TreeGrafter"/>
</dbReference>
<evidence type="ECO:0000256" key="18">
    <source>
        <dbReference type="SAM" id="MobiDB-lite"/>
    </source>
</evidence>
<dbReference type="GO" id="GO:0046872">
    <property type="term" value="F:metal ion binding"/>
    <property type="evidence" value="ECO:0007669"/>
    <property type="project" value="UniProtKB-KW"/>
</dbReference>
<dbReference type="OrthoDB" id="675023at2759"/>
<keyword evidence="9 16" id="KW-0325">Glycoprotein</keyword>
<dbReference type="Ensembl" id="ENSSFOT00015005109.2">
    <property type="protein sequence ID" value="ENSSFOP00015005029.2"/>
    <property type="gene ID" value="ENSSFOG00015003295.2"/>
</dbReference>
<reference evidence="19 20" key="1">
    <citation type="submission" date="2019-04" db="EMBL/GenBank/DDBJ databases">
        <authorList>
            <consortium name="Wellcome Sanger Institute Data Sharing"/>
        </authorList>
    </citation>
    <scope>NUCLEOTIDE SEQUENCE [LARGE SCALE GENOMIC DNA]</scope>
</reference>
<evidence type="ECO:0000256" key="3">
    <source>
        <dbReference type="ARBA" id="ARBA00022679"/>
    </source>
</evidence>
<evidence type="ECO:0000313" key="19">
    <source>
        <dbReference type="Ensembl" id="ENSSFOP00015005029.2"/>
    </source>
</evidence>
<dbReference type="Gene3D" id="3.90.550.10">
    <property type="entry name" value="Spore Coat Polysaccharide Biosynthesis Protein SpsA, Chain A"/>
    <property type="match status" value="1"/>
</dbReference>
<dbReference type="SUPFAM" id="SSF53448">
    <property type="entry name" value="Nucleotide-diphospho-sugar transferases"/>
    <property type="match status" value="1"/>
</dbReference>
<keyword evidence="4 17" id="KW-0812">Transmembrane</keyword>
<dbReference type="AlphaFoldDB" id="A0A8C9UY88"/>
<accession>A0A8C9UY88</accession>
<feature type="glycosylation site" description="N-linked (GlcNAc...) asparagine" evidence="16">
    <location>
        <position position="261"/>
    </location>
</feature>
<dbReference type="PANTHER" id="PTHR10896">
    <property type="entry name" value="GALACTOSYLGALACTOSYLXYLOSYLPROTEIN 3-BETA-GLUCURONOSYLTRANSFERASE BETA-1,3-GLUCURONYLTRANSFERASE"/>
    <property type="match status" value="1"/>
</dbReference>
<feature type="site" description="Interaction with galactose moiety of substrate glycoprotein" evidence="15">
    <location>
        <position position="187"/>
    </location>
</feature>
<feature type="binding site" evidence="14">
    <location>
        <position position="156"/>
    </location>
    <ligand>
        <name>Mn(2+)</name>
        <dbReference type="ChEBI" id="CHEBI:29035"/>
    </ligand>
</feature>
<evidence type="ECO:0000256" key="4">
    <source>
        <dbReference type="ARBA" id="ARBA00022692"/>
    </source>
</evidence>
<evidence type="ECO:0000256" key="7">
    <source>
        <dbReference type="ARBA" id="ARBA00022989"/>
    </source>
</evidence>
<protein>
    <recommendedName>
        <fullName evidence="17">Galactosylgalactosylxylosylprotein 3-beta-glucuronosyltransferase</fullName>
        <ecNumber evidence="17">2.4.1.135</ecNumber>
    </recommendedName>
</protein>
<evidence type="ECO:0000256" key="16">
    <source>
        <dbReference type="PIRSR" id="PIRSR605027-6"/>
    </source>
</evidence>
<comment type="pathway">
    <text evidence="17">Protein modification; protein glycosylation.</text>
</comment>
<dbReference type="EC" id="2.4.1.135" evidence="17"/>
<comment type="subunit">
    <text evidence="12">Homodimer; disulfide-linked. Interacts with PXYLP1; the interaction increases the 2-phosphoxylose phosphatase activity of PXYLP1 during completion of linkage region formation in a B3GAT3-mediated manner.</text>
</comment>
<reference evidence="19" key="3">
    <citation type="submission" date="2025-09" db="UniProtKB">
        <authorList>
            <consortium name="Ensembl"/>
        </authorList>
    </citation>
    <scope>IDENTIFICATION</scope>
</reference>
<reference evidence="19" key="2">
    <citation type="submission" date="2025-08" db="UniProtKB">
        <authorList>
            <consortium name="Ensembl"/>
        </authorList>
    </citation>
    <scope>IDENTIFICATION</scope>
</reference>
<sequence length="324" mass="36996">MRTLFYSYIFTALPWILIVIIMIDVDTRRAIQRRTHLYAVPHARTERAALPVIYAVTPTYTRDVQKAELTRLSNTFRQVPSFHWIVVEDSQARTELVSRFLARAGLRHTHLHAATLLRYKRPRSPRGTEQRNAALHWLRGNRSRNDSGVVFFADDDNTYSLELFEEMRWTRHVSVWPVGLVGGRRYERPLVENGTVVGWYTGWGAGRPFPIDMAGFAVNLQVVLANPKALFKRHGSKPGMQESDFLRQITTVRDLEPKASNCTRVSESHHGPLLLCGPFGPETIMGNFPTARTIAESFRTDPNSVKMRHNHPQSSLQRTSGIPD</sequence>
<keyword evidence="20" id="KW-1185">Reference proteome</keyword>
<evidence type="ECO:0000256" key="2">
    <source>
        <dbReference type="ARBA" id="ARBA00007706"/>
    </source>
</evidence>
<comment type="similarity">
    <text evidence="2 17">Belongs to the glycosyltransferase 43 family.</text>
</comment>
<dbReference type="GO" id="GO:0000139">
    <property type="term" value="C:Golgi membrane"/>
    <property type="evidence" value="ECO:0007669"/>
    <property type="project" value="UniProtKB-SubCell"/>
</dbReference>
<keyword evidence="17" id="KW-0333">Golgi apparatus</keyword>
<dbReference type="GeneTree" id="ENSGT00940000159583"/>
<dbReference type="FunFam" id="3.90.550.10:FF:000044">
    <property type="entry name" value="Galactosylgalactosylxylosylprotein 3-beta-glucuronosyltransferase"/>
    <property type="match status" value="1"/>
</dbReference>
<dbReference type="GO" id="GO:0005975">
    <property type="term" value="P:carbohydrate metabolic process"/>
    <property type="evidence" value="ECO:0007669"/>
    <property type="project" value="TreeGrafter"/>
</dbReference>
<dbReference type="PANTHER" id="PTHR10896:SF8">
    <property type="entry name" value="GALACTOSYLGALACTOSYLXYLOSYLPROTEIN 3-BETA-GLUCURONOSYLTRANSFERASE 2"/>
    <property type="match status" value="1"/>
</dbReference>
<dbReference type="UniPathway" id="UPA00378"/>
<dbReference type="Pfam" id="PF03360">
    <property type="entry name" value="Glyco_transf_43"/>
    <property type="match status" value="1"/>
</dbReference>
<comment type="subcellular location">
    <subcellularLocation>
        <location evidence="17">Golgi apparatus membrane</location>
        <topology evidence="17">Single-pass type II membrane protein</topology>
    </subcellularLocation>
    <subcellularLocation>
        <location evidence="1">Membrane</location>
        <topology evidence="1">Single-pass type II membrane protein</topology>
    </subcellularLocation>
</comment>
<evidence type="ECO:0000256" key="17">
    <source>
        <dbReference type="RuleBase" id="RU363127"/>
    </source>
</evidence>
<evidence type="ECO:0000256" key="13">
    <source>
        <dbReference type="PIRSR" id="PIRSR605027-1"/>
    </source>
</evidence>
<comment type="cofactor">
    <cofactor evidence="14 17">
        <name>Mn(2+)</name>
        <dbReference type="ChEBI" id="CHEBI:29035"/>
    </cofactor>
</comment>
<evidence type="ECO:0000256" key="5">
    <source>
        <dbReference type="ARBA" id="ARBA00022723"/>
    </source>
</evidence>
<feature type="transmembrane region" description="Helical" evidence="17">
    <location>
        <begin position="6"/>
        <end position="25"/>
    </location>
</feature>
<dbReference type="InterPro" id="IPR005027">
    <property type="entry name" value="Glyco_trans_43"/>
</dbReference>
<evidence type="ECO:0000256" key="12">
    <source>
        <dbReference type="ARBA" id="ARBA00065147"/>
    </source>
</evidence>
<evidence type="ECO:0000256" key="6">
    <source>
        <dbReference type="ARBA" id="ARBA00022968"/>
    </source>
</evidence>
<evidence type="ECO:0000256" key="10">
    <source>
        <dbReference type="ARBA" id="ARBA00023211"/>
    </source>
</evidence>
<evidence type="ECO:0000256" key="9">
    <source>
        <dbReference type="ARBA" id="ARBA00023180"/>
    </source>
</evidence>
<keyword evidence="10 14" id="KW-0464">Manganese</keyword>
<evidence type="ECO:0000256" key="11">
    <source>
        <dbReference type="ARBA" id="ARBA00047979"/>
    </source>
</evidence>
<keyword evidence="3 17" id="KW-0808">Transferase</keyword>
<feature type="active site" description="Proton donor/acceptor" evidence="13">
    <location>
        <position position="242"/>
    </location>
</feature>
<feature type="compositionally biased region" description="Polar residues" evidence="18">
    <location>
        <begin position="312"/>
        <end position="324"/>
    </location>
</feature>
<keyword evidence="8 17" id="KW-0472">Membrane</keyword>
<keyword evidence="7 17" id="KW-1133">Transmembrane helix</keyword>
<evidence type="ECO:0000256" key="1">
    <source>
        <dbReference type="ARBA" id="ARBA00004606"/>
    </source>
</evidence>
<name>A0A8C9UY88_SCLFO</name>
<evidence type="ECO:0000313" key="20">
    <source>
        <dbReference type="Proteomes" id="UP000694397"/>
    </source>
</evidence>
<dbReference type="GO" id="GO:0015018">
    <property type="term" value="F:galactosylgalactosylxylosylprotein 3-beta-glucuronosyltransferase activity"/>
    <property type="evidence" value="ECO:0007669"/>
    <property type="project" value="UniProtKB-UniRule"/>
</dbReference>
<keyword evidence="6 17" id="KW-0735">Signal-anchor</keyword>